<accession>A0ABW5J8V7</accession>
<proteinExistence type="predicted"/>
<comment type="caution">
    <text evidence="1">The sequence shown here is derived from an EMBL/GenBank/DDBJ whole genome shotgun (WGS) entry which is preliminary data.</text>
</comment>
<protein>
    <submittedName>
        <fullName evidence="1">Uncharacterized protein</fullName>
    </submittedName>
</protein>
<dbReference type="RefSeq" id="WP_340234696.1">
    <property type="nucleotide sequence ID" value="NZ_JBBEWC010000003.1"/>
</dbReference>
<sequence length="134" mass="15678">MIKRLKKYLLLLWIILLGASGQLLAHSYSTNYVSVLERTSAVEHTSTYTQQERHNTACFYSLSDEENTLLDSREAEIEEEDDTDKHNKYLENNNAHLLFFKGLHFESSQSSLFDNHSLKLFHNKLFIVFCVYII</sequence>
<reference evidence="2" key="1">
    <citation type="journal article" date="2019" name="Int. J. Syst. Evol. Microbiol.">
        <title>The Global Catalogue of Microorganisms (GCM) 10K type strain sequencing project: providing services to taxonomists for standard genome sequencing and annotation.</title>
        <authorList>
            <consortium name="The Broad Institute Genomics Platform"/>
            <consortium name="The Broad Institute Genome Sequencing Center for Infectious Disease"/>
            <person name="Wu L."/>
            <person name="Ma J."/>
        </authorList>
    </citation>
    <scope>NUCLEOTIDE SEQUENCE [LARGE SCALE GENOMIC DNA]</scope>
    <source>
        <strain evidence="2">KCTC 52344</strain>
    </source>
</reference>
<dbReference type="Proteomes" id="UP001597510">
    <property type="component" value="Unassembled WGS sequence"/>
</dbReference>
<gene>
    <name evidence="1" type="ORF">ACFSR2_09665</name>
</gene>
<evidence type="ECO:0000313" key="1">
    <source>
        <dbReference type="EMBL" id="MFD2521150.1"/>
    </source>
</evidence>
<organism evidence="1 2">
    <name type="scientific">Emticicia soli</name>
    <dbReference type="NCBI Taxonomy" id="2027878"/>
    <lineage>
        <taxon>Bacteria</taxon>
        <taxon>Pseudomonadati</taxon>
        <taxon>Bacteroidota</taxon>
        <taxon>Cytophagia</taxon>
        <taxon>Cytophagales</taxon>
        <taxon>Leadbetterellaceae</taxon>
        <taxon>Emticicia</taxon>
    </lineage>
</organism>
<dbReference type="EMBL" id="JBHULC010000008">
    <property type="protein sequence ID" value="MFD2521150.1"/>
    <property type="molecule type" value="Genomic_DNA"/>
</dbReference>
<name>A0ABW5J8V7_9BACT</name>
<evidence type="ECO:0000313" key="2">
    <source>
        <dbReference type="Proteomes" id="UP001597510"/>
    </source>
</evidence>
<keyword evidence="2" id="KW-1185">Reference proteome</keyword>